<feature type="transmembrane region" description="Helical" evidence="2">
    <location>
        <begin position="120"/>
        <end position="142"/>
    </location>
</feature>
<dbReference type="AlphaFoldDB" id="L8IA62"/>
<keyword evidence="2" id="KW-1133">Transmembrane helix</keyword>
<gene>
    <name evidence="4" type="ORF">M91_05716</name>
</gene>
<dbReference type="InterPro" id="IPR011646">
    <property type="entry name" value="KAP_P-loop"/>
</dbReference>
<accession>L8IA62</accession>
<evidence type="ECO:0000256" key="1">
    <source>
        <dbReference type="SAM" id="MobiDB-lite"/>
    </source>
</evidence>
<dbReference type="PANTHER" id="PTHR22674:SF4">
    <property type="entry name" value="NTPASE KAP FAMILY P-LOOP DOMAIN-CONTAINING PROTEIN 1"/>
    <property type="match status" value="1"/>
</dbReference>
<evidence type="ECO:0000259" key="3">
    <source>
        <dbReference type="Pfam" id="PF07693"/>
    </source>
</evidence>
<dbReference type="Pfam" id="PF07693">
    <property type="entry name" value="KAP_NTPase"/>
    <property type="match status" value="1"/>
</dbReference>
<dbReference type="InterPro" id="IPR052754">
    <property type="entry name" value="NTPase_KAP_P-loop"/>
</dbReference>
<feature type="domain" description="KAP NTPase" evidence="3">
    <location>
        <begin position="50"/>
        <end position="359"/>
    </location>
</feature>
<feature type="non-terminal residue" evidence="4">
    <location>
        <position position="524"/>
    </location>
</feature>
<dbReference type="STRING" id="72004.ENSBMUP00000026820"/>
<dbReference type="EMBL" id="JH881626">
    <property type="protein sequence ID" value="ELR53093.1"/>
    <property type="molecule type" value="Genomic_DNA"/>
</dbReference>
<evidence type="ECO:0000256" key="2">
    <source>
        <dbReference type="SAM" id="Phobius"/>
    </source>
</evidence>
<keyword evidence="2" id="KW-0812">Transmembrane</keyword>
<reference evidence="4 5" key="1">
    <citation type="journal article" date="2012" name="Nat. Genet.">
        <title>The yak genome and adaptation to life at high altitude.</title>
        <authorList>
            <person name="Qiu Q."/>
            <person name="Zhang G."/>
            <person name="Ma T."/>
            <person name="Qian W."/>
            <person name="Wang J."/>
            <person name="Ye Z."/>
            <person name="Cao C."/>
            <person name="Hu Q."/>
            <person name="Kim J."/>
            <person name="Larkin D.M."/>
            <person name="Auvil L."/>
            <person name="Capitanu B."/>
            <person name="Ma J."/>
            <person name="Lewin H.A."/>
            <person name="Qian X."/>
            <person name="Lang Y."/>
            <person name="Zhou R."/>
            <person name="Wang L."/>
            <person name="Wang K."/>
            <person name="Xia J."/>
            <person name="Liao S."/>
            <person name="Pan S."/>
            <person name="Lu X."/>
            <person name="Hou H."/>
            <person name="Wang Y."/>
            <person name="Zang X."/>
            <person name="Yin Y."/>
            <person name="Ma H."/>
            <person name="Zhang J."/>
            <person name="Wang Z."/>
            <person name="Zhang Y."/>
            <person name="Zhang D."/>
            <person name="Yonezawa T."/>
            <person name="Hasegawa M."/>
            <person name="Zhong Y."/>
            <person name="Liu W."/>
            <person name="Zhang Y."/>
            <person name="Huang Z."/>
            <person name="Zhang S."/>
            <person name="Long R."/>
            <person name="Yang H."/>
            <person name="Wang J."/>
            <person name="Lenstra J.A."/>
            <person name="Cooper D.N."/>
            <person name="Wu Y."/>
            <person name="Wang J."/>
            <person name="Shi P."/>
            <person name="Wang J."/>
            <person name="Liu J."/>
        </authorList>
    </citation>
    <scope>NUCLEOTIDE SEQUENCE [LARGE SCALE GENOMIC DNA]</scope>
    <source>
        <strain evidence="5">yakQH1</strain>
    </source>
</reference>
<evidence type="ECO:0000313" key="5">
    <source>
        <dbReference type="Proteomes" id="UP000011080"/>
    </source>
</evidence>
<feature type="region of interest" description="Disordered" evidence="1">
    <location>
        <begin position="463"/>
        <end position="524"/>
    </location>
</feature>
<sequence>ALMQQEAAQREAEELEHVQWRPRPVQGWAFPKLLWYLVFLRPIITEVHLRRKNVKFLFIRFSAWQYAGTDKLWAGLVTTLCEGIRHQYGALPFSVYSVLGTKAATTQGFRQREWQCRHRVCLALLALLAVLSLGVGLLYLSVGARSLSHPATNGAATTLSGSGLLMAVYSVGKHLFVSQRKKIERLVSREKFGSQLGFMCEVKKEVELLTDFLCFLEIYQRRRLRVVLEVTGLDTCYPERVVGVLNAINTLLSDSHAPFIFILVVDPSILAACLESAGSMKGTADNGYLFLNRTVTLPFSVPIMGRRTKLQCIDAEAARRIREALFCLHDERDCLYEYVPDNVVSMRRIVNTVPITVRLLQQQQGDFGGPSPRQCLEDRQQAGGAPEARARLWDVFSDHSRELHTMTKPLQNVLDLDGDPELFERFLGADFPFTVAEAQSLLRCTVNLDHSIRRRMGLIRAVSALKPPSPPKSPARDSPHAANGANHAPGPARAGHPAGHSPVHASEAHHPRDWAQGGKPRPMA</sequence>
<dbReference type="PANTHER" id="PTHR22674">
    <property type="entry name" value="NTPASE, KAP FAMILY P-LOOP DOMAIN-CONTAINING 1"/>
    <property type="match status" value="1"/>
</dbReference>
<organism evidence="4 5">
    <name type="scientific">Bos mutus</name>
    <name type="common">wild yak</name>
    <dbReference type="NCBI Taxonomy" id="72004"/>
    <lineage>
        <taxon>Eukaryota</taxon>
        <taxon>Metazoa</taxon>
        <taxon>Chordata</taxon>
        <taxon>Craniata</taxon>
        <taxon>Vertebrata</taxon>
        <taxon>Euteleostomi</taxon>
        <taxon>Mammalia</taxon>
        <taxon>Eutheria</taxon>
        <taxon>Laurasiatheria</taxon>
        <taxon>Artiodactyla</taxon>
        <taxon>Ruminantia</taxon>
        <taxon>Pecora</taxon>
        <taxon>Bovidae</taxon>
        <taxon>Bovinae</taxon>
        <taxon>Bos</taxon>
    </lineage>
</organism>
<name>L8IA62_9CETA</name>
<dbReference type="Proteomes" id="UP000011080">
    <property type="component" value="Unassembled WGS sequence"/>
</dbReference>
<feature type="compositionally biased region" description="Low complexity" evidence="1">
    <location>
        <begin position="480"/>
        <end position="500"/>
    </location>
</feature>
<protein>
    <submittedName>
        <fullName evidence="4">NTPase KAP family P-loop domain-containing protein 1</fullName>
    </submittedName>
</protein>
<evidence type="ECO:0000313" key="4">
    <source>
        <dbReference type="EMBL" id="ELR53093.1"/>
    </source>
</evidence>
<proteinExistence type="predicted"/>
<keyword evidence="2" id="KW-0472">Membrane</keyword>